<feature type="transmembrane region" description="Helical" evidence="8">
    <location>
        <begin position="321"/>
        <end position="339"/>
    </location>
</feature>
<dbReference type="GO" id="GO:0022857">
    <property type="term" value="F:transmembrane transporter activity"/>
    <property type="evidence" value="ECO:0007669"/>
    <property type="project" value="InterPro"/>
</dbReference>
<proteinExistence type="inferred from homology"/>
<dbReference type="GO" id="GO:0033214">
    <property type="term" value="P:siderophore-iron import into cell"/>
    <property type="evidence" value="ECO:0007669"/>
    <property type="project" value="TreeGrafter"/>
</dbReference>
<reference evidence="9 10" key="1">
    <citation type="submission" date="2018-05" db="EMBL/GenBank/DDBJ databases">
        <title>Genomic Encyclopedia of Type Strains, Phase IV (KMG-IV): sequencing the most valuable type-strain genomes for metagenomic binning, comparative biology and taxonomic classification.</title>
        <authorList>
            <person name="Goeker M."/>
        </authorList>
    </citation>
    <scope>NUCLEOTIDE SEQUENCE [LARGE SCALE GENOMIC DNA]</scope>
    <source>
        <strain evidence="9 10">DSM 24906</strain>
    </source>
</reference>
<dbReference type="InterPro" id="IPR000522">
    <property type="entry name" value="ABC_transptr_permease_BtuC"/>
</dbReference>
<protein>
    <submittedName>
        <fullName evidence="9">Iron complex transport system permease protein</fullName>
    </submittedName>
</protein>
<dbReference type="InterPro" id="IPR037294">
    <property type="entry name" value="ABC_BtuC-like"/>
</dbReference>
<evidence type="ECO:0000256" key="8">
    <source>
        <dbReference type="SAM" id="Phobius"/>
    </source>
</evidence>
<feature type="transmembrane region" description="Helical" evidence="8">
    <location>
        <begin position="293"/>
        <end position="312"/>
    </location>
</feature>
<dbReference type="FunFam" id="1.10.3470.10:FF:000001">
    <property type="entry name" value="Vitamin B12 ABC transporter permease BtuC"/>
    <property type="match status" value="1"/>
</dbReference>
<evidence type="ECO:0000256" key="4">
    <source>
        <dbReference type="ARBA" id="ARBA00022475"/>
    </source>
</evidence>
<dbReference type="Proteomes" id="UP000245921">
    <property type="component" value="Unassembled WGS sequence"/>
</dbReference>
<feature type="transmembrane region" description="Helical" evidence="8">
    <location>
        <begin position="252"/>
        <end position="281"/>
    </location>
</feature>
<evidence type="ECO:0000256" key="2">
    <source>
        <dbReference type="ARBA" id="ARBA00007935"/>
    </source>
</evidence>
<comment type="similarity">
    <text evidence="2">Belongs to the binding-protein-dependent transport system permease family. FecCD subfamily.</text>
</comment>
<dbReference type="EMBL" id="QGGI01000019">
    <property type="protein sequence ID" value="PWJ88259.1"/>
    <property type="molecule type" value="Genomic_DNA"/>
</dbReference>
<dbReference type="Gene3D" id="1.10.3470.10">
    <property type="entry name" value="ABC transporter involved in vitamin B12 uptake, BtuC"/>
    <property type="match status" value="1"/>
</dbReference>
<keyword evidence="5 8" id="KW-0812">Transmembrane</keyword>
<dbReference type="RefSeq" id="WP_109605938.1">
    <property type="nucleotide sequence ID" value="NZ_QGGI01000019.1"/>
</dbReference>
<feature type="transmembrane region" description="Helical" evidence="8">
    <location>
        <begin position="162"/>
        <end position="183"/>
    </location>
</feature>
<dbReference type="AlphaFoldDB" id="A0AA45C572"/>
<dbReference type="PANTHER" id="PTHR30472">
    <property type="entry name" value="FERRIC ENTEROBACTIN TRANSPORT SYSTEM PERMEASE PROTEIN"/>
    <property type="match status" value="1"/>
</dbReference>
<feature type="transmembrane region" description="Helical" evidence="8">
    <location>
        <begin position="102"/>
        <end position="126"/>
    </location>
</feature>
<gene>
    <name evidence="9" type="ORF">C7380_11919</name>
</gene>
<evidence type="ECO:0000256" key="6">
    <source>
        <dbReference type="ARBA" id="ARBA00022989"/>
    </source>
</evidence>
<feature type="transmembrane region" description="Helical" evidence="8">
    <location>
        <begin position="73"/>
        <end position="90"/>
    </location>
</feature>
<evidence type="ECO:0000313" key="9">
    <source>
        <dbReference type="EMBL" id="PWJ88259.1"/>
    </source>
</evidence>
<feature type="transmembrane region" description="Helical" evidence="8">
    <location>
        <begin position="203"/>
        <end position="225"/>
    </location>
</feature>
<keyword evidence="7 8" id="KW-0472">Membrane</keyword>
<evidence type="ECO:0000256" key="3">
    <source>
        <dbReference type="ARBA" id="ARBA00022448"/>
    </source>
</evidence>
<evidence type="ECO:0000256" key="7">
    <source>
        <dbReference type="ARBA" id="ARBA00023136"/>
    </source>
</evidence>
<dbReference type="Pfam" id="PF01032">
    <property type="entry name" value="FecCD"/>
    <property type="match status" value="1"/>
</dbReference>
<accession>A0AA45C572</accession>
<name>A0AA45C572_9BACT</name>
<keyword evidence="6 8" id="KW-1133">Transmembrane helix</keyword>
<comment type="caution">
    <text evidence="9">The sequence shown here is derived from an EMBL/GenBank/DDBJ whole genome shotgun (WGS) entry which is preliminary data.</text>
</comment>
<feature type="transmembrane region" description="Helical" evidence="8">
    <location>
        <begin position="7"/>
        <end position="30"/>
    </location>
</feature>
<dbReference type="CDD" id="cd06550">
    <property type="entry name" value="TM_ABC_iron-siderophores_like"/>
    <property type="match status" value="1"/>
</dbReference>
<keyword evidence="10" id="KW-1185">Reference proteome</keyword>
<keyword evidence="3" id="KW-0813">Transport</keyword>
<comment type="subcellular location">
    <subcellularLocation>
        <location evidence="1">Cell membrane</location>
        <topology evidence="1">Multi-pass membrane protein</topology>
    </subcellularLocation>
</comment>
<keyword evidence="4" id="KW-1003">Cell membrane</keyword>
<sequence>MKIKNSTFLFSIMALILIIILSIIITITIGPVKINPLDVWKIIINNTFNKEIFQIQWAKSIETIVWNLRLPRILMAFITGATLSFVGVLMQALTRNSLANPYILGISSGASAGAVASIILGIFGFLGYLGPSIGAFLGAILSSLIVFKIAHSGSGYSSSKLVLTGVAVSAMFSSLTTFMVYTAKDSSKLRSAMFWMVGSVGGAKWNNILLPFLLLIISATIMYIFNKELDGILIGEDTSKTLGINTELIRKIIIIISTLLTGFIVSLTGIIGFIGLIIPHISRQAVGSTHKKLIPFSILSGGLFLIWADTFARTAFSPEEIPIGVITSFLGVPFFLYLLRKNSYSFGGKK</sequence>
<dbReference type="PANTHER" id="PTHR30472:SF18">
    <property type="entry name" value="IRON(III) DICITRATE ABC TRANSPORTER,PERMEASE PROTEIN"/>
    <property type="match status" value="1"/>
</dbReference>
<organism evidence="9 10">
    <name type="scientific">Oceanotoga teriensis</name>
    <dbReference type="NCBI Taxonomy" id="515440"/>
    <lineage>
        <taxon>Bacteria</taxon>
        <taxon>Thermotogati</taxon>
        <taxon>Thermotogota</taxon>
        <taxon>Thermotogae</taxon>
        <taxon>Petrotogales</taxon>
        <taxon>Petrotogaceae</taxon>
        <taxon>Oceanotoga</taxon>
    </lineage>
</organism>
<dbReference type="GO" id="GO:0005886">
    <property type="term" value="C:plasma membrane"/>
    <property type="evidence" value="ECO:0007669"/>
    <property type="project" value="UniProtKB-SubCell"/>
</dbReference>
<evidence type="ECO:0000256" key="5">
    <source>
        <dbReference type="ARBA" id="ARBA00022692"/>
    </source>
</evidence>
<evidence type="ECO:0000256" key="1">
    <source>
        <dbReference type="ARBA" id="ARBA00004651"/>
    </source>
</evidence>
<dbReference type="SUPFAM" id="SSF81345">
    <property type="entry name" value="ABC transporter involved in vitamin B12 uptake, BtuC"/>
    <property type="match status" value="1"/>
</dbReference>
<evidence type="ECO:0000313" key="10">
    <source>
        <dbReference type="Proteomes" id="UP000245921"/>
    </source>
</evidence>